<proteinExistence type="predicted"/>
<keyword evidence="2" id="KW-1185">Reference proteome</keyword>
<protein>
    <submittedName>
        <fullName evidence="1">Uncharacterized protein</fullName>
    </submittedName>
</protein>
<evidence type="ECO:0000313" key="1">
    <source>
        <dbReference type="EMBL" id="ARX87993.1"/>
    </source>
</evidence>
<reference evidence="1 2" key="1">
    <citation type="submission" date="2017-05" db="EMBL/GenBank/DDBJ databases">
        <title>Streptomyces alboflavus Genome sequencing and assembly.</title>
        <authorList>
            <person name="Wang Y."/>
            <person name="Du B."/>
            <person name="Ding Y."/>
            <person name="Liu H."/>
            <person name="Hou Q."/>
            <person name="Liu K."/>
            <person name="Wang C."/>
            <person name="Yao L."/>
        </authorList>
    </citation>
    <scope>NUCLEOTIDE SEQUENCE [LARGE SCALE GENOMIC DNA]</scope>
    <source>
        <strain evidence="1 2">MDJK44</strain>
    </source>
</reference>
<dbReference type="AlphaFoldDB" id="A0A1Z1WNK8"/>
<dbReference type="Proteomes" id="UP000195880">
    <property type="component" value="Chromosome"/>
</dbReference>
<sequence length="29" mass="3291">MRVMVANPARIVPQPVNPGRQYRSRARAV</sequence>
<name>A0A1Z1WNK8_9ACTN</name>
<organism evidence="1 2">
    <name type="scientific">Streptomyces alboflavus</name>
    <dbReference type="NCBI Taxonomy" id="67267"/>
    <lineage>
        <taxon>Bacteria</taxon>
        <taxon>Bacillati</taxon>
        <taxon>Actinomycetota</taxon>
        <taxon>Actinomycetes</taxon>
        <taxon>Kitasatosporales</taxon>
        <taxon>Streptomycetaceae</taxon>
        <taxon>Streptomyces</taxon>
    </lineage>
</organism>
<dbReference type="EMBL" id="CP021748">
    <property type="protein sequence ID" value="ARX87993.1"/>
    <property type="molecule type" value="Genomic_DNA"/>
</dbReference>
<evidence type="ECO:0000313" key="2">
    <source>
        <dbReference type="Proteomes" id="UP000195880"/>
    </source>
</evidence>
<dbReference type="KEGG" id="salf:SMD44_07479"/>
<accession>A0A1Z1WNK8</accession>
<gene>
    <name evidence="1" type="ORF">SMD44_07479</name>
</gene>